<name>A0A0N0MBW1_9HYPH</name>
<comment type="similarity">
    <text evidence="1">Belongs to the leucine-binding protein family.</text>
</comment>
<keyword evidence="2" id="KW-0732">Signal</keyword>
<keyword evidence="6" id="KW-1185">Reference proteome</keyword>
<evidence type="ECO:0000259" key="4">
    <source>
        <dbReference type="Pfam" id="PF13458"/>
    </source>
</evidence>
<dbReference type="AlphaFoldDB" id="A0A0N0MBW1"/>
<accession>A0A0N0MBW1</accession>
<sequence length="384" mass="41874">MAQGAQAQPAPPLKIGVLTDQSGAAADFSGRGTVLAARMAIEDFGGQVLGRPIQLLDADHLSKPDLGVAMARRWYDEGVEAIFDVGLTSIAIGVQQLARDKDKLVVFLSTGSTDMTGKYCSPNGIHWTYDTYSQANGAFLAYGGSPKDSWYFLTVDYGYGINLERDITTRVVATGGKVLGTTKHSFEATDFASDLLKAQTSRASVVGLTTTTMHSVNMMKQVEEFGLRQGGQRVAAPALTFHDIKALGLPIAHDLMIVEAFYWDMNDETRAFAKRFFEKFGRMPNMNQASAYGAVTHYLKAVQAVGGAETSKVLAKMKETPVNDFMTKNAAIRADGRLLRDMYLFRVKKPAESKGEWDLLELVKTLPGKDIFKAPDTEACSLVR</sequence>
<dbReference type="InterPro" id="IPR028082">
    <property type="entry name" value="Peripla_BP_I"/>
</dbReference>
<reference evidence="5 6" key="1">
    <citation type="submission" date="2015-07" db="EMBL/GenBank/DDBJ databases">
        <title>Whole genome sequencing of Bosea vaviloviae isolated from cave pool.</title>
        <authorList>
            <person name="Tan N.E.H."/>
            <person name="Lee Y.P."/>
            <person name="Gan H.M."/>
            <person name="Barton H."/>
            <person name="Savka M.A."/>
        </authorList>
    </citation>
    <scope>NUCLEOTIDE SEQUENCE [LARGE SCALE GENOMIC DNA]</scope>
    <source>
        <strain evidence="5 6">SD260</strain>
    </source>
</reference>
<dbReference type="Proteomes" id="UP000037822">
    <property type="component" value="Unassembled WGS sequence"/>
</dbReference>
<dbReference type="PANTHER" id="PTHR30483">
    <property type="entry name" value="LEUCINE-SPECIFIC-BINDING PROTEIN"/>
    <property type="match status" value="1"/>
</dbReference>
<evidence type="ECO:0000313" key="6">
    <source>
        <dbReference type="Proteomes" id="UP000037822"/>
    </source>
</evidence>
<evidence type="ECO:0000256" key="3">
    <source>
        <dbReference type="ARBA" id="ARBA00022970"/>
    </source>
</evidence>
<evidence type="ECO:0000313" key="5">
    <source>
        <dbReference type="EMBL" id="KPH81427.1"/>
    </source>
</evidence>
<dbReference type="CDD" id="cd06327">
    <property type="entry name" value="PBP1_SBP-like"/>
    <property type="match status" value="1"/>
</dbReference>
<dbReference type="Pfam" id="PF13458">
    <property type="entry name" value="Peripla_BP_6"/>
    <property type="match status" value="1"/>
</dbReference>
<protein>
    <recommendedName>
        <fullName evidence="4">Leucine-binding protein domain-containing protein</fullName>
    </recommendedName>
</protein>
<feature type="domain" description="Leucine-binding protein" evidence="4">
    <location>
        <begin position="12"/>
        <end position="348"/>
    </location>
</feature>
<dbReference type="InterPro" id="IPR028081">
    <property type="entry name" value="Leu-bd"/>
</dbReference>
<comment type="caution">
    <text evidence="5">The sequence shown here is derived from an EMBL/GenBank/DDBJ whole genome shotgun (WGS) entry which is preliminary data.</text>
</comment>
<keyword evidence="3" id="KW-0813">Transport</keyword>
<evidence type="ECO:0000256" key="1">
    <source>
        <dbReference type="ARBA" id="ARBA00010062"/>
    </source>
</evidence>
<dbReference type="PATRIC" id="fig|1526658.3.peg.2724"/>
<dbReference type="InterPro" id="IPR051010">
    <property type="entry name" value="BCAA_transport"/>
</dbReference>
<dbReference type="GO" id="GO:0006865">
    <property type="term" value="P:amino acid transport"/>
    <property type="evidence" value="ECO:0007669"/>
    <property type="project" value="UniProtKB-KW"/>
</dbReference>
<organism evidence="5 6">
    <name type="scientific">Bosea vaviloviae</name>
    <dbReference type="NCBI Taxonomy" id="1526658"/>
    <lineage>
        <taxon>Bacteria</taxon>
        <taxon>Pseudomonadati</taxon>
        <taxon>Pseudomonadota</taxon>
        <taxon>Alphaproteobacteria</taxon>
        <taxon>Hyphomicrobiales</taxon>
        <taxon>Boseaceae</taxon>
        <taxon>Bosea</taxon>
    </lineage>
</organism>
<keyword evidence="3" id="KW-0029">Amino-acid transport</keyword>
<gene>
    <name evidence="5" type="ORF">AE618_08505</name>
</gene>
<proteinExistence type="inferred from homology"/>
<dbReference type="PANTHER" id="PTHR30483:SF6">
    <property type="entry name" value="PERIPLASMIC BINDING PROTEIN OF ABC TRANSPORTER FOR NATURAL AMINO ACIDS"/>
    <property type="match status" value="1"/>
</dbReference>
<dbReference type="EMBL" id="LGSZ01000029">
    <property type="protein sequence ID" value="KPH81427.1"/>
    <property type="molecule type" value="Genomic_DNA"/>
</dbReference>
<evidence type="ECO:0000256" key="2">
    <source>
        <dbReference type="ARBA" id="ARBA00022729"/>
    </source>
</evidence>
<dbReference type="Gene3D" id="3.40.50.2300">
    <property type="match status" value="2"/>
</dbReference>
<dbReference type="SUPFAM" id="SSF53822">
    <property type="entry name" value="Periplasmic binding protein-like I"/>
    <property type="match status" value="1"/>
</dbReference>